<gene>
    <name evidence="1" type="ORF">ElyMa_006010700</name>
</gene>
<dbReference type="Proteomes" id="UP000762676">
    <property type="component" value="Unassembled WGS sequence"/>
</dbReference>
<evidence type="ECO:0000313" key="2">
    <source>
        <dbReference type="Proteomes" id="UP000762676"/>
    </source>
</evidence>
<proteinExistence type="predicted"/>
<protein>
    <submittedName>
        <fullName evidence="1">Craniofacial development protein 2</fullName>
    </submittedName>
</protein>
<dbReference type="EMBL" id="BMAT01012059">
    <property type="protein sequence ID" value="GFR84792.1"/>
    <property type="molecule type" value="Genomic_DNA"/>
</dbReference>
<accession>A0AAV4GGG9</accession>
<reference evidence="1 2" key="1">
    <citation type="journal article" date="2021" name="Elife">
        <title>Chloroplast acquisition without the gene transfer in kleptoplastic sea slugs, Plakobranchus ocellatus.</title>
        <authorList>
            <person name="Maeda T."/>
            <person name="Takahashi S."/>
            <person name="Yoshida T."/>
            <person name="Shimamura S."/>
            <person name="Takaki Y."/>
            <person name="Nagai Y."/>
            <person name="Toyoda A."/>
            <person name="Suzuki Y."/>
            <person name="Arimoto A."/>
            <person name="Ishii H."/>
            <person name="Satoh N."/>
            <person name="Nishiyama T."/>
            <person name="Hasebe M."/>
            <person name="Maruyama T."/>
            <person name="Minagawa J."/>
            <person name="Obokata J."/>
            <person name="Shigenobu S."/>
        </authorList>
    </citation>
    <scope>NUCLEOTIDE SEQUENCE [LARGE SCALE GENOMIC DNA]</scope>
</reference>
<keyword evidence="2" id="KW-1185">Reference proteome</keyword>
<sequence length="93" mass="10835">MFEVMVISREKVIPQIDVKIDGERVEQVANFTYLGHWITEDGRSDQEVKRRTGMVKNTFSRMSKLLTNRRISFATKSRLAKCYACETWTLGKC</sequence>
<organism evidence="1 2">
    <name type="scientific">Elysia marginata</name>
    <dbReference type="NCBI Taxonomy" id="1093978"/>
    <lineage>
        <taxon>Eukaryota</taxon>
        <taxon>Metazoa</taxon>
        <taxon>Spiralia</taxon>
        <taxon>Lophotrochozoa</taxon>
        <taxon>Mollusca</taxon>
        <taxon>Gastropoda</taxon>
        <taxon>Heterobranchia</taxon>
        <taxon>Euthyneura</taxon>
        <taxon>Panpulmonata</taxon>
        <taxon>Sacoglossa</taxon>
        <taxon>Placobranchoidea</taxon>
        <taxon>Plakobranchidae</taxon>
        <taxon>Elysia</taxon>
    </lineage>
</organism>
<dbReference type="AlphaFoldDB" id="A0AAV4GGG9"/>
<dbReference type="PANTHER" id="PTHR47027">
    <property type="entry name" value="REVERSE TRANSCRIPTASE DOMAIN-CONTAINING PROTEIN"/>
    <property type="match status" value="1"/>
</dbReference>
<comment type="caution">
    <text evidence="1">The sequence shown here is derived from an EMBL/GenBank/DDBJ whole genome shotgun (WGS) entry which is preliminary data.</text>
</comment>
<name>A0AAV4GGG9_9GAST</name>
<dbReference type="PANTHER" id="PTHR47027:SF20">
    <property type="entry name" value="REVERSE TRANSCRIPTASE-LIKE PROTEIN WITH RNA-DIRECTED DNA POLYMERASE DOMAIN"/>
    <property type="match status" value="1"/>
</dbReference>
<evidence type="ECO:0000313" key="1">
    <source>
        <dbReference type="EMBL" id="GFR84792.1"/>
    </source>
</evidence>